<dbReference type="Proteomes" id="UP000250088">
    <property type="component" value="Chromosome"/>
</dbReference>
<dbReference type="Pfam" id="PF23960">
    <property type="entry name" value="DUF7289"/>
    <property type="match status" value="1"/>
</dbReference>
<evidence type="ECO:0000313" key="2">
    <source>
        <dbReference type="EMBL" id="ARS90005.1"/>
    </source>
</evidence>
<evidence type="ECO:0000313" key="3">
    <source>
        <dbReference type="Proteomes" id="UP000250088"/>
    </source>
</evidence>
<dbReference type="EMBL" id="CP019893">
    <property type="protein sequence ID" value="ARS90005.1"/>
    <property type="molecule type" value="Genomic_DNA"/>
</dbReference>
<proteinExistence type="predicted"/>
<gene>
    <name evidence="2" type="ORF">B1756_09870</name>
</gene>
<name>A0A2Z2HV16_9EURY</name>
<organism evidence="2 3">
    <name type="scientific">Natrarchaeobaculum aegyptiacum</name>
    <dbReference type="NCBI Taxonomy" id="745377"/>
    <lineage>
        <taxon>Archaea</taxon>
        <taxon>Methanobacteriati</taxon>
        <taxon>Methanobacteriota</taxon>
        <taxon>Stenosarchaea group</taxon>
        <taxon>Halobacteria</taxon>
        <taxon>Halobacteriales</taxon>
        <taxon>Natrialbaceae</taxon>
        <taxon>Natrarchaeobaculum</taxon>
    </lineage>
</organism>
<dbReference type="KEGG" id="naj:B1756_09870"/>
<dbReference type="AlphaFoldDB" id="A0A2Z2HV16"/>
<accession>A0A2Z2HV16</accession>
<evidence type="ECO:0008006" key="4">
    <source>
        <dbReference type="Google" id="ProtNLM"/>
    </source>
</evidence>
<feature type="compositionally biased region" description="Acidic residues" evidence="1">
    <location>
        <begin position="975"/>
        <end position="986"/>
    </location>
</feature>
<protein>
    <recommendedName>
        <fullName evidence="4">CARDB domain-containing protein</fullName>
    </recommendedName>
</protein>
<sequence length="1021" mass="110018">MILFGLVILGAALVFVSGSAMIDALESEADRERLSLCIDETDHRLGTVAGTGHEMPLDFDDPSCQSELIEDGVIEVVWYNDSPDWDDNVSTELNALEFESDGQTVAHQGGGIWEDTGDEIRVISDPAIQYDNETLQFNLMALEEGDLEGSTPIARANHSQASDFSDEVMDEARLHENIAFRVDSSYHDGWNRSLHDTLGSGVHPGVTIDHRPGEGENGVVEVTIEDVLEEHEETELAVVDDDGLKERNGNPIDPQVIDGPGGGNPVFHLGGVLENVGDEPVTQEVTGTILDPSGTEVLNASETVGPVDPGDEVHLGDPGGENLQFEPAQYEGNFEYGTTYNYTIETQDDELDDPGSFYYGMAGSNFNVTDIDTSETSDNATVTATITNRGVEDGTQYVSLEVESINGTANQSVDLEYGSSTTVEWTLNRSVLPAGSSTVTVSTEDDSDTDSVTGNPIDAEDTFIVEDGGVGDDYIVEIGTEATFEVNVTSYYLTDGVTEDVELSIPGANPDVESKEVTLDSGETTTLEFDVDVDRDTFSSGTAYEYNVTTDSTGFADPGTFFVGEPGSEFELSNPNVSIEDDEDFAYVTADLENIGVENGSQDVEFDLEYLDPMPDELVDEGLYDDIPLEDESVTREPGEIGTIALPINQTLLLDGPYEATIWTDDAGPVSTTFEITAGVDPDTAGLDDIENATVEISIVSSQVSGINRGDHQLGTMTLEVLTERDGVAHSEHTFQNTQGGNNVNTYPAWEEQSQHTFNTTLEIEEKSTLTLASRSYGTPNSHVCDVETANRVGGGNHIWCTDIDTQQANTMVDPVDATADEEEQNLRVRTAEDNELPDQLEPGNEEQLSLPDMLEDINDPAIDRDSLWSDGELDLRDNEFLFIFETTIECGYGWGGTTTSACSRHGGMNDQDALWNYAIEEGPNDPNFNDLVVYVRVERADVDPGTPEITITPAESETGDFGGGTPPNGGTEPADSELVVDDGIDGTDGPELGPGQASDEDGDWSRPSGIDVGSDHIVIG</sequence>
<evidence type="ECO:0000256" key="1">
    <source>
        <dbReference type="SAM" id="MobiDB-lite"/>
    </source>
</evidence>
<keyword evidence="3" id="KW-1185">Reference proteome</keyword>
<feature type="region of interest" description="Disordered" evidence="1">
    <location>
        <begin position="437"/>
        <end position="457"/>
    </location>
</feature>
<dbReference type="InterPro" id="IPR055713">
    <property type="entry name" value="DUF7289"/>
</dbReference>
<feature type="region of interest" description="Disordered" evidence="1">
    <location>
        <begin position="945"/>
        <end position="1021"/>
    </location>
</feature>
<reference evidence="3" key="1">
    <citation type="submission" date="2017-02" db="EMBL/GenBank/DDBJ databases">
        <title>Natronthermophilus aegyptiacus gen. nov.,sp. nov., an aerobic, extremely halophilic alkalithermophilic archaeon isolated from the athalassohaline Wadi An Natrun, Egypt.</title>
        <authorList>
            <person name="Zhao B."/>
        </authorList>
    </citation>
    <scope>NUCLEOTIDE SEQUENCE [LARGE SCALE GENOMIC DNA]</scope>
    <source>
        <strain evidence="3">JW/NM-HA 15</strain>
    </source>
</reference>